<protein>
    <submittedName>
        <fullName evidence="2">Cytochrome P450</fullName>
    </submittedName>
</protein>
<dbReference type="Proteomes" id="UP001501237">
    <property type="component" value="Unassembled WGS sequence"/>
</dbReference>
<keyword evidence="3" id="KW-1185">Reference proteome</keyword>
<comment type="caution">
    <text evidence="2">The sequence shown here is derived from an EMBL/GenBank/DDBJ whole genome shotgun (WGS) entry which is preliminary data.</text>
</comment>
<evidence type="ECO:0000313" key="3">
    <source>
        <dbReference type="Proteomes" id="UP001501237"/>
    </source>
</evidence>
<dbReference type="Gene3D" id="1.10.630.10">
    <property type="entry name" value="Cytochrome P450"/>
    <property type="match status" value="1"/>
</dbReference>
<dbReference type="PRINTS" id="PR00359">
    <property type="entry name" value="BP450"/>
</dbReference>
<dbReference type="Pfam" id="PF00067">
    <property type="entry name" value="p450"/>
    <property type="match status" value="1"/>
</dbReference>
<comment type="similarity">
    <text evidence="1">Belongs to the cytochrome P450 family.</text>
</comment>
<dbReference type="PANTHER" id="PTHR46696">
    <property type="entry name" value="P450, PUTATIVE (EUROFUNG)-RELATED"/>
    <property type="match status" value="1"/>
</dbReference>
<gene>
    <name evidence="2" type="ORF">GCM10010468_71340</name>
</gene>
<dbReference type="InterPro" id="IPR002397">
    <property type="entry name" value="Cyt_P450_B"/>
</dbReference>
<dbReference type="RefSeq" id="WP_344837486.1">
    <property type="nucleotide sequence ID" value="NZ_BAAAUV010000031.1"/>
</dbReference>
<accession>A0ABP6QJY9</accession>
<name>A0ABP6QJY9_9ACTN</name>
<reference evidence="3" key="1">
    <citation type="journal article" date="2019" name="Int. J. Syst. Evol. Microbiol.">
        <title>The Global Catalogue of Microorganisms (GCM) 10K type strain sequencing project: providing services to taxonomists for standard genome sequencing and annotation.</title>
        <authorList>
            <consortium name="The Broad Institute Genomics Platform"/>
            <consortium name="The Broad Institute Genome Sequencing Center for Infectious Disease"/>
            <person name="Wu L."/>
            <person name="Ma J."/>
        </authorList>
    </citation>
    <scope>NUCLEOTIDE SEQUENCE [LARGE SCALE GENOMIC DNA]</scope>
    <source>
        <strain evidence="3">JCM 9377</strain>
    </source>
</reference>
<dbReference type="EMBL" id="BAAAUV010000031">
    <property type="protein sequence ID" value="GAA3236878.1"/>
    <property type="molecule type" value="Genomic_DNA"/>
</dbReference>
<sequence>MEIDVISPDVYERGGIPHEQFTWLRENDPVHRHADPAGGPGFWAVTRHEEVVQVSRRADLFSSRERLSIFEEVDDQTVEMYRLMMLFMDPPEHTERRAMVNKGFTPRMIRQLTGHVRDISRQLVAEVAGRGEADFVADIAAPLPAYVICELLGAPVEDRELVFDLSNRLIGFDDPEYASSMEDAAAVSAEILAYAGELADLRRARPGSDLATQLLRPDESGRYLTDEEFQLFVLVLMLAGNETTRNSAAGGMIAFFEHPGQWELLLRDRSLLRTAPDEIVRWSSPVNLFRRTAMADTVLGGTPIAAGDKVVVFYPSANRDAAVFADPFTFDITRSPNPHLGFGGGGPHFCLGTHLARLQLSVLFEALLDRLPDLRPTAEPRRLRSNFINGIKELPVAFTPS</sequence>
<dbReference type="InterPro" id="IPR036396">
    <property type="entry name" value="Cyt_P450_sf"/>
</dbReference>
<evidence type="ECO:0000313" key="2">
    <source>
        <dbReference type="EMBL" id="GAA3236878.1"/>
    </source>
</evidence>
<organism evidence="2 3">
    <name type="scientific">Actinocorallia longicatena</name>
    <dbReference type="NCBI Taxonomy" id="111803"/>
    <lineage>
        <taxon>Bacteria</taxon>
        <taxon>Bacillati</taxon>
        <taxon>Actinomycetota</taxon>
        <taxon>Actinomycetes</taxon>
        <taxon>Streptosporangiales</taxon>
        <taxon>Thermomonosporaceae</taxon>
        <taxon>Actinocorallia</taxon>
    </lineage>
</organism>
<dbReference type="InterPro" id="IPR001128">
    <property type="entry name" value="Cyt_P450"/>
</dbReference>
<evidence type="ECO:0000256" key="1">
    <source>
        <dbReference type="ARBA" id="ARBA00010617"/>
    </source>
</evidence>
<proteinExistence type="inferred from homology"/>
<dbReference type="SUPFAM" id="SSF48264">
    <property type="entry name" value="Cytochrome P450"/>
    <property type="match status" value="1"/>
</dbReference>
<dbReference type="PANTHER" id="PTHR46696:SF4">
    <property type="entry name" value="BIOTIN BIOSYNTHESIS CYTOCHROME P450"/>
    <property type="match status" value="1"/>
</dbReference>
<dbReference type="CDD" id="cd11033">
    <property type="entry name" value="CYP142-like"/>
    <property type="match status" value="1"/>
</dbReference>